<dbReference type="EMBL" id="CADCXU010028786">
    <property type="protein sequence ID" value="CAB0015212.1"/>
    <property type="molecule type" value="Genomic_DNA"/>
</dbReference>
<keyword evidence="2" id="KW-1185">Reference proteome</keyword>
<organism evidence="1 2">
    <name type="scientific">Nesidiocoris tenuis</name>
    <dbReference type="NCBI Taxonomy" id="355587"/>
    <lineage>
        <taxon>Eukaryota</taxon>
        <taxon>Metazoa</taxon>
        <taxon>Ecdysozoa</taxon>
        <taxon>Arthropoda</taxon>
        <taxon>Hexapoda</taxon>
        <taxon>Insecta</taxon>
        <taxon>Pterygota</taxon>
        <taxon>Neoptera</taxon>
        <taxon>Paraneoptera</taxon>
        <taxon>Hemiptera</taxon>
        <taxon>Heteroptera</taxon>
        <taxon>Panheteroptera</taxon>
        <taxon>Cimicomorpha</taxon>
        <taxon>Miridae</taxon>
        <taxon>Dicyphina</taxon>
        <taxon>Nesidiocoris</taxon>
    </lineage>
</organism>
<sequence length="104" mass="11727">MEGIDAGQTIAIRQIQVTPDEGMPLRDGVLSMAEFVFEELAVLQNQKCDEAILPLVLRYIYTKNRNFSTNKSNPRNRSKIPLRTYLYLVPVQVPVPVPVLVPST</sequence>
<protein>
    <submittedName>
        <fullName evidence="1">Uncharacterized protein</fullName>
    </submittedName>
</protein>
<dbReference type="AlphaFoldDB" id="A0A6H5HF50"/>
<proteinExistence type="predicted"/>
<name>A0A6H5HF50_9HEMI</name>
<gene>
    <name evidence="1" type="ORF">NTEN_LOCUS19567</name>
</gene>
<evidence type="ECO:0000313" key="1">
    <source>
        <dbReference type="EMBL" id="CAB0015212.1"/>
    </source>
</evidence>
<dbReference type="Proteomes" id="UP000479000">
    <property type="component" value="Unassembled WGS sequence"/>
</dbReference>
<accession>A0A6H5HF50</accession>
<reference evidence="1 2" key="1">
    <citation type="submission" date="2020-02" db="EMBL/GenBank/DDBJ databases">
        <authorList>
            <person name="Ferguson B K."/>
        </authorList>
    </citation>
    <scope>NUCLEOTIDE SEQUENCE [LARGE SCALE GENOMIC DNA]</scope>
</reference>
<evidence type="ECO:0000313" key="2">
    <source>
        <dbReference type="Proteomes" id="UP000479000"/>
    </source>
</evidence>